<comment type="caution">
    <text evidence="1">The sequence shown here is derived from an EMBL/GenBank/DDBJ whole genome shotgun (WGS) entry which is preliminary data.</text>
</comment>
<gene>
    <name evidence="1" type="primary">CLDND1.2</name>
    <name evidence="1" type="ORF">GBF38_005303</name>
</gene>
<name>A0ACB7EVG8_NIBAL</name>
<proteinExistence type="predicted"/>
<accession>A0ACB7EVG8</accession>
<feature type="non-terminal residue" evidence="1">
    <location>
        <position position="1"/>
    </location>
</feature>
<reference evidence="1" key="1">
    <citation type="submission" date="2020-04" db="EMBL/GenBank/DDBJ databases">
        <title>A chromosome-scale assembly and high-density genetic map of the yellow drum (Nibea albiflora) genome.</title>
        <authorList>
            <person name="Xu D."/>
            <person name="Zhang W."/>
            <person name="Chen R."/>
            <person name="Tan P."/>
            <person name="Wang L."/>
            <person name="Song H."/>
            <person name="Tian L."/>
            <person name="Zhu Q."/>
            <person name="Wang B."/>
        </authorList>
    </citation>
    <scope>NUCLEOTIDE SEQUENCE</scope>
    <source>
        <strain evidence="1">ZJHYS-2018</strain>
    </source>
</reference>
<evidence type="ECO:0000313" key="2">
    <source>
        <dbReference type="Proteomes" id="UP000805704"/>
    </source>
</evidence>
<dbReference type="Proteomes" id="UP000805704">
    <property type="component" value="Chromosome 21"/>
</dbReference>
<sequence>TSTASSTVYVVSADLPNEPFTEDLKDRTSGRFKQLERECVIPLEPIFQKEFPSSFRFIEVVSFRNGSIINDVNLIFQDTFVPNNTQVASVLMSAASNVTGFDIEGSSITVNGITSSGVNHKISLLTASIMKDKMGVGQIGSLFLFLIDDLKNHSSKKFKDLENRIVKPCNAAYKKKFGKKFDRCFVKSFRRIERTKVGGTQVDLEIVFNKTAPVADLPQNLVVAQTLIDAVQSPNSTFNVTISPTSVITSEAKSVLFLQLEPVFQRGFPSSFKYMDVMSFRNGSIINDVNLIFQDTFVPNNTQVASVLMSAASNVTGFDIEGSSIIVNGITMVDNRYATALVIACVLSILATVYLSVAVGTQHWYQYSSPTVRGEANVSELRSLYEEFMDGEFDEKTYSDTLFRLNGTVGLWWRCVLVPANAHWYKEPDVKMVLECRSFTLPQQFTPKYKEPGNHNSGEDMVRTCLIGFCACLCQSLTPTLGIGVLHLLAGICTLATVCCYLAGMDLLHRVSMLPDKVDGSLGWSLYLALISSPLHMMAAALLVWAARSHSQNYYRMTAYRVA</sequence>
<keyword evidence="2" id="KW-1185">Reference proteome</keyword>
<dbReference type="EMBL" id="CM024809">
    <property type="protein sequence ID" value="KAG8006137.1"/>
    <property type="molecule type" value="Genomic_DNA"/>
</dbReference>
<evidence type="ECO:0000313" key="1">
    <source>
        <dbReference type="EMBL" id="KAG8006137.1"/>
    </source>
</evidence>
<organism evidence="1 2">
    <name type="scientific">Nibea albiflora</name>
    <name type="common">Yellow drum</name>
    <name type="synonym">Corvina albiflora</name>
    <dbReference type="NCBI Taxonomy" id="240163"/>
    <lineage>
        <taxon>Eukaryota</taxon>
        <taxon>Metazoa</taxon>
        <taxon>Chordata</taxon>
        <taxon>Craniata</taxon>
        <taxon>Vertebrata</taxon>
        <taxon>Euteleostomi</taxon>
        <taxon>Actinopterygii</taxon>
        <taxon>Neopterygii</taxon>
        <taxon>Teleostei</taxon>
        <taxon>Neoteleostei</taxon>
        <taxon>Acanthomorphata</taxon>
        <taxon>Eupercaria</taxon>
        <taxon>Sciaenidae</taxon>
        <taxon>Nibea</taxon>
    </lineage>
</organism>
<protein>
    <submittedName>
        <fullName evidence="1">Claudin domain-containing protein 1</fullName>
    </submittedName>
</protein>